<comment type="caution">
    <text evidence="2">The sequence shown here is derived from an EMBL/GenBank/DDBJ whole genome shotgun (WGS) entry which is preliminary data.</text>
</comment>
<reference evidence="2" key="1">
    <citation type="journal article" date="2015" name="Nature">
        <title>Complex archaea that bridge the gap between prokaryotes and eukaryotes.</title>
        <authorList>
            <person name="Spang A."/>
            <person name="Saw J.H."/>
            <person name="Jorgensen S.L."/>
            <person name="Zaremba-Niedzwiedzka K."/>
            <person name="Martijn J."/>
            <person name="Lind A.E."/>
            <person name="van Eijk R."/>
            <person name="Schleper C."/>
            <person name="Guy L."/>
            <person name="Ettema T.J."/>
        </authorList>
    </citation>
    <scope>NUCLEOTIDE SEQUENCE</scope>
</reference>
<organism evidence="2">
    <name type="scientific">marine sediment metagenome</name>
    <dbReference type="NCBI Taxonomy" id="412755"/>
    <lineage>
        <taxon>unclassified sequences</taxon>
        <taxon>metagenomes</taxon>
        <taxon>ecological metagenomes</taxon>
    </lineage>
</organism>
<gene>
    <name evidence="2" type="ORF">LCGC14_0294720</name>
</gene>
<dbReference type="EMBL" id="LAZR01000179">
    <property type="protein sequence ID" value="KKN83819.1"/>
    <property type="molecule type" value="Genomic_DNA"/>
</dbReference>
<evidence type="ECO:0000256" key="1">
    <source>
        <dbReference type="SAM" id="MobiDB-lite"/>
    </source>
</evidence>
<protein>
    <submittedName>
        <fullName evidence="2">Uncharacterized protein</fullName>
    </submittedName>
</protein>
<name>A0A0F9TX10_9ZZZZ</name>
<accession>A0A0F9TX10</accession>
<feature type="region of interest" description="Disordered" evidence="1">
    <location>
        <begin position="60"/>
        <end position="81"/>
    </location>
</feature>
<dbReference type="AlphaFoldDB" id="A0A0F9TX10"/>
<evidence type="ECO:0000313" key="2">
    <source>
        <dbReference type="EMBL" id="KKN83819.1"/>
    </source>
</evidence>
<proteinExistence type="predicted"/>
<sequence length="81" mass="9207">MTPKRECSLGKTVCTDVATYSEKEGVFCDRHGAAIHNMRAGRQCDYGHCTLRLRVRHRAERAGEEKELEVEAKLNSEEREG</sequence>